<keyword evidence="1" id="KW-0282">Flagellum</keyword>
<evidence type="ECO:0000313" key="2">
    <source>
        <dbReference type="Proteomes" id="UP000628984"/>
    </source>
</evidence>
<protein>
    <submittedName>
        <fullName evidence="1">Flagellar basal body-associated protein FliL</fullName>
    </submittedName>
</protein>
<organism evidence="1 2">
    <name type="scientific">Gemmobacter lanyuensis</name>
    <dbReference type="NCBI Taxonomy" id="1054497"/>
    <lineage>
        <taxon>Bacteria</taxon>
        <taxon>Pseudomonadati</taxon>
        <taxon>Pseudomonadota</taxon>
        <taxon>Alphaproteobacteria</taxon>
        <taxon>Rhodobacterales</taxon>
        <taxon>Paracoccaceae</taxon>
        <taxon>Gemmobacter</taxon>
    </lineage>
</organism>
<comment type="caution">
    <text evidence="1">The sequence shown here is derived from an EMBL/GenBank/DDBJ whole genome shotgun (WGS) entry which is preliminary data.</text>
</comment>
<proteinExistence type="predicted"/>
<gene>
    <name evidence="1" type="ORF">GCM10011452_12160</name>
</gene>
<evidence type="ECO:0000313" key="1">
    <source>
        <dbReference type="EMBL" id="GGW25782.1"/>
    </source>
</evidence>
<keyword evidence="2" id="KW-1185">Reference proteome</keyword>
<sequence length="157" mass="17003">MKKILIPLILTVVGAGGGAGAGLYLRPVPTEAETPKPRITNAPLPLEPGQEAEYARMPSQFVVPVIARQNIAALVVVSLSLEVVPGGSEAVFAKEPRLRNAFLRVLFTFANEGGFEGAFTKSLPLERLRRRLLTAARDILPDMVFDVVITEIGREDK</sequence>
<dbReference type="RefSeq" id="WP_189632947.1">
    <property type="nucleotide sequence ID" value="NZ_BMYQ01000002.1"/>
</dbReference>
<keyword evidence="1" id="KW-0966">Cell projection</keyword>
<dbReference type="Proteomes" id="UP000628984">
    <property type="component" value="Unassembled WGS sequence"/>
</dbReference>
<keyword evidence="1" id="KW-0969">Cilium</keyword>
<dbReference type="EMBL" id="BMYQ01000002">
    <property type="protein sequence ID" value="GGW25782.1"/>
    <property type="molecule type" value="Genomic_DNA"/>
</dbReference>
<dbReference type="AlphaFoldDB" id="A0A918MIQ2"/>
<reference evidence="1" key="2">
    <citation type="submission" date="2020-09" db="EMBL/GenBank/DDBJ databases">
        <authorList>
            <person name="Sun Q."/>
            <person name="Kim S."/>
        </authorList>
    </citation>
    <scope>NUCLEOTIDE SEQUENCE</scope>
    <source>
        <strain evidence="1">KCTC 23714</strain>
    </source>
</reference>
<name>A0A918MIQ2_9RHOB</name>
<reference evidence="1" key="1">
    <citation type="journal article" date="2014" name="Int. J. Syst. Evol. Microbiol.">
        <title>Complete genome sequence of Corynebacterium casei LMG S-19264T (=DSM 44701T), isolated from a smear-ripened cheese.</title>
        <authorList>
            <consortium name="US DOE Joint Genome Institute (JGI-PGF)"/>
            <person name="Walter F."/>
            <person name="Albersmeier A."/>
            <person name="Kalinowski J."/>
            <person name="Ruckert C."/>
        </authorList>
    </citation>
    <scope>NUCLEOTIDE SEQUENCE</scope>
    <source>
        <strain evidence="1">KCTC 23714</strain>
    </source>
</reference>
<accession>A0A918MIQ2</accession>